<organism evidence="1 2">
    <name type="scientific">Ascoidea rubescens DSM 1968</name>
    <dbReference type="NCBI Taxonomy" id="1344418"/>
    <lineage>
        <taxon>Eukaryota</taxon>
        <taxon>Fungi</taxon>
        <taxon>Dikarya</taxon>
        <taxon>Ascomycota</taxon>
        <taxon>Saccharomycotina</taxon>
        <taxon>Saccharomycetes</taxon>
        <taxon>Ascoideaceae</taxon>
        <taxon>Ascoidea</taxon>
    </lineage>
</organism>
<name>A0A1D2V8D7_9ASCO</name>
<dbReference type="AlphaFoldDB" id="A0A1D2V8D7"/>
<proteinExistence type="predicted"/>
<evidence type="ECO:0000313" key="1">
    <source>
        <dbReference type="EMBL" id="ODV57919.1"/>
    </source>
</evidence>
<protein>
    <submittedName>
        <fullName evidence="1">Uncharacterized protein</fullName>
    </submittedName>
</protein>
<dbReference type="GeneID" id="30962667"/>
<keyword evidence="2" id="KW-1185">Reference proteome</keyword>
<reference evidence="2" key="1">
    <citation type="submission" date="2016-05" db="EMBL/GenBank/DDBJ databases">
        <title>Comparative genomics of biotechnologically important yeasts.</title>
        <authorList>
            <consortium name="DOE Joint Genome Institute"/>
            <person name="Riley R."/>
            <person name="Haridas S."/>
            <person name="Wolfe K.H."/>
            <person name="Lopes M.R."/>
            <person name="Hittinger C.T."/>
            <person name="Goker M."/>
            <person name="Salamov A."/>
            <person name="Wisecaver J."/>
            <person name="Long T.M."/>
            <person name="Aerts A.L."/>
            <person name="Barry K."/>
            <person name="Choi C."/>
            <person name="Clum A."/>
            <person name="Coughlan A.Y."/>
            <person name="Deshpande S."/>
            <person name="Douglass A.P."/>
            <person name="Hanson S.J."/>
            <person name="Klenk H.-P."/>
            <person name="Labutti K."/>
            <person name="Lapidus A."/>
            <person name="Lindquist E."/>
            <person name="Lipzen A."/>
            <person name="Meier-Kolthoff J.P."/>
            <person name="Ohm R.A."/>
            <person name="Otillar R.P."/>
            <person name="Pangilinan J."/>
            <person name="Peng Y."/>
            <person name="Rokas A."/>
            <person name="Rosa C.A."/>
            <person name="Scheuner C."/>
            <person name="Sibirny A.A."/>
            <person name="Slot J.C."/>
            <person name="Stielow J.B."/>
            <person name="Sun H."/>
            <person name="Kurtzman C.P."/>
            <person name="Blackwell M."/>
            <person name="Grigoriev I.V."/>
            <person name="Jeffries T.W."/>
        </authorList>
    </citation>
    <scope>NUCLEOTIDE SEQUENCE [LARGE SCALE GENOMIC DNA]</scope>
    <source>
        <strain evidence="2">DSM 1968</strain>
    </source>
</reference>
<gene>
    <name evidence="1" type="ORF">ASCRUDRAFT_131133</name>
</gene>
<dbReference type="Proteomes" id="UP000095038">
    <property type="component" value="Unassembled WGS sequence"/>
</dbReference>
<dbReference type="InParanoid" id="A0A1D2V8D7"/>
<accession>A0A1D2V8D7</accession>
<dbReference type="EMBL" id="KV454498">
    <property type="protein sequence ID" value="ODV57919.1"/>
    <property type="molecule type" value="Genomic_DNA"/>
</dbReference>
<evidence type="ECO:0000313" key="2">
    <source>
        <dbReference type="Proteomes" id="UP000095038"/>
    </source>
</evidence>
<sequence length="111" mass="12344">MLLIFFTSRAPSKCSDVPLDHHLSSTNILGMLSAARSPPMLTFHRAPIGRTLRCRYCTKSACITCQARLCKFCLEEENRAGCDWSRRGAKVDAVKNFICFCIDMAPDQLGG</sequence>
<dbReference type="RefSeq" id="XP_020044226.1">
    <property type="nucleotide sequence ID" value="XM_020189031.1"/>
</dbReference>